<dbReference type="EMBL" id="JAWDGP010007635">
    <property type="protein sequence ID" value="KAK3710632.1"/>
    <property type="molecule type" value="Genomic_DNA"/>
</dbReference>
<dbReference type="Pfam" id="PF13520">
    <property type="entry name" value="AA_permease_2"/>
    <property type="match status" value="1"/>
</dbReference>
<name>A0AAE0XTP2_9GAST</name>
<evidence type="ECO:0000256" key="1">
    <source>
        <dbReference type="ARBA" id="ARBA00004141"/>
    </source>
</evidence>
<evidence type="ECO:0000256" key="5">
    <source>
        <dbReference type="SAM" id="Phobius"/>
    </source>
</evidence>
<dbReference type="InterPro" id="IPR002293">
    <property type="entry name" value="AA/rel_permease1"/>
</dbReference>
<evidence type="ECO:0000256" key="4">
    <source>
        <dbReference type="ARBA" id="ARBA00023136"/>
    </source>
</evidence>
<feature type="transmembrane region" description="Helical" evidence="5">
    <location>
        <begin position="61"/>
        <end position="80"/>
    </location>
</feature>
<accession>A0AAE0XTP2</accession>
<evidence type="ECO:0000313" key="6">
    <source>
        <dbReference type="EMBL" id="KAK3710632.1"/>
    </source>
</evidence>
<protein>
    <submittedName>
        <fullName evidence="6">Uncharacterized protein</fullName>
    </submittedName>
</protein>
<keyword evidence="2 5" id="KW-0812">Transmembrane</keyword>
<evidence type="ECO:0000313" key="7">
    <source>
        <dbReference type="Proteomes" id="UP001283361"/>
    </source>
</evidence>
<dbReference type="Gene3D" id="1.20.1740.10">
    <property type="entry name" value="Amino acid/polyamine transporter I"/>
    <property type="match status" value="1"/>
</dbReference>
<gene>
    <name evidence="6" type="ORF">RRG08_034168</name>
</gene>
<dbReference type="PANTHER" id="PTHR43243:SF105">
    <property type="entry name" value="CATIONIC AMINO ACID TRANSPORTER C-TERMINAL DOMAIN-CONTAINING PROTEIN"/>
    <property type="match status" value="1"/>
</dbReference>
<dbReference type="GO" id="GO:0005886">
    <property type="term" value="C:plasma membrane"/>
    <property type="evidence" value="ECO:0007669"/>
    <property type="project" value="TreeGrafter"/>
</dbReference>
<dbReference type="Proteomes" id="UP001283361">
    <property type="component" value="Unassembled WGS sequence"/>
</dbReference>
<dbReference type="GO" id="GO:0000064">
    <property type="term" value="F:L-ornithine transmembrane transporter activity"/>
    <property type="evidence" value="ECO:0007669"/>
    <property type="project" value="TreeGrafter"/>
</dbReference>
<comment type="subcellular location">
    <subcellularLocation>
        <location evidence="1">Membrane</location>
        <topology evidence="1">Multi-pass membrane protein</topology>
    </subcellularLocation>
</comment>
<feature type="transmembrane region" description="Helical" evidence="5">
    <location>
        <begin position="92"/>
        <end position="113"/>
    </location>
</feature>
<dbReference type="GO" id="GO:0061459">
    <property type="term" value="F:L-arginine transmembrane transporter activity"/>
    <property type="evidence" value="ECO:0007669"/>
    <property type="project" value="TreeGrafter"/>
</dbReference>
<comment type="caution">
    <text evidence="6">The sequence shown here is derived from an EMBL/GenBank/DDBJ whole genome shotgun (WGS) entry which is preliminary data.</text>
</comment>
<sequence length="173" mass="18953">MRYLQRLARKKVLTVEQKEATNLDRCLTVFDLIFLGIGSTLGAGLYVVIGQVGRDTAGPAVTLSFLIAAVTSVFAGLCYAEFAARIPRAGSAYVYSYVTVGEFVAFIIGWNLILEYVIGTASVARAASSYFDNLIGHKMSHFFQENMPLHVAQLSEYPDFFALAMTLVLTAEF</sequence>
<dbReference type="GO" id="GO:0097638">
    <property type="term" value="P:L-arginine import across plasma membrane"/>
    <property type="evidence" value="ECO:0007669"/>
    <property type="project" value="TreeGrafter"/>
</dbReference>
<dbReference type="AlphaFoldDB" id="A0AAE0XTP2"/>
<organism evidence="6 7">
    <name type="scientific">Elysia crispata</name>
    <name type="common">lettuce slug</name>
    <dbReference type="NCBI Taxonomy" id="231223"/>
    <lineage>
        <taxon>Eukaryota</taxon>
        <taxon>Metazoa</taxon>
        <taxon>Spiralia</taxon>
        <taxon>Lophotrochozoa</taxon>
        <taxon>Mollusca</taxon>
        <taxon>Gastropoda</taxon>
        <taxon>Heterobranchia</taxon>
        <taxon>Euthyneura</taxon>
        <taxon>Panpulmonata</taxon>
        <taxon>Sacoglossa</taxon>
        <taxon>Placobranchoidea</taxon>
        <taxon>Plakobranchidae</taxon>
        <taxon>Elysia</taxon>
    </lineage>
</organism>
<keyword evidence="4 5" id="KW-0472">Membrane</keyword>
<keyword evidence="3 5" id="KW-1133">Transmembrane helix</keyword>
<evidence type="ECO:0000256" key="2">
    <source>
        <dbReference type="ARBA" id="ARBA00022692"/>
    </source>
</evidence>
<proteinExistence type="predicted"/>
<dbReference type="PANTHER" id="PTHR43243">
    <property type="entry name" value="INNER MEMBRANE TRANSPORTER YGJI-RELATED"/>
    <property type="match status" value="1"/>
</dbReference>
<dbReference type="GO" id="GO:0015189">
    <property type="term" value="F:L-lysine transmembrane transporter activity"/>
    <property type="evidence" value="ECO:0007669"/>
    <property type="project" value="TreeGrafter"/>
</dbReference>
<reference evidence="6" key="1">
    <citation type="journal article" date="2023" name="G3 (Bethesda)">
        <title>A reference genome for the long-term kleptoplast-retaining sea slug Elysia crispata morphotype clarki.</title>
        <authorList>
            <person name="Eastman K.E."/>
            <person name="Pendleton A.L."/>
            <person name="Shaikh M.A."/>
            <person name="Suttiyut T."/>
            <person name="Ogas R."/>
            <person name="Tomko P."/>
            <person name="Gavelis G."/>
            <person name="Widhalm J.R."/>
            <person name="Wisecaver J.H."/>
        </authorList>
    </citation>
    <scope>NUCLEOTIDE SEQUENCE</scope>
    <source>
        <strain evidence="6">ECLA1</strain>
    </source>
</reference>
<keyword evidence="7" id="KW-1185">Reference proteome</keyword>
<feature type="transmembrane region" description="Helical" evidence="5">
    <location>
        <begin position="27"/>
        <end position="49"/>
    </location>
</feature>
<evidence type="ECO:0000256" key="3">
    <source>
        <dbReference type="ARBA" id="ARBA00022989"/>
    </source>
</evidence>